<accession>A0A074V8H0</accession>
<dbReference type="EC" id="2.6.1.-" evidence="7"/>
<feature type="domain" description="Aminotransferase class I/classII large" evidence="8">
    <location>
        <begin position="27"/>
        <end position="391"/>
    </location>
</feature>
<dbReference type="InterPro" id="IPR015422">
    <property type="entry name" value="PyrdxlP-dep_Trfase_small"/>
</dbReference>
<keyword evidence="5 7" id="KW-0808">Transferase</keyword>
<keyword evidence="4 7" id="KW-0032">Aminotransferase</keyword>
<dbReference type="GO" id="GO:0004838">
    <property type="term" value="F:L-tyrosine-2-oxoglutarate transaminase activity"/>
    <property type="evidence" value="ECO:0007669"/>
    <property type="project" value="TreeGrafter"/>
</dbReference>
<dbReference type="PANTHER" id="PTHR11879:SF37">
    <property type="entry name" value="AROMATIC-AMINO-ACID AMINOTRANSFERASE"/>
    <property type="match status" value="1"/>
</dbReference>
<protein>
    <recommendedName>
        <fullName evidence="7">Aminotransferase</fullName>
        <ecNumber evidence="7">2.6.1.-</ecNumber>
    </recommendedName>
</protein>
<dbReference type="InterPro" id="IPR015424">
    <property type="entry name" value="PyrdxlP-dep_Trfase"/>
</dbReference>
<comment type="cofactor">
    <cofactor evidence="1 7">
        <name>pyridoxal 5'-phosphate</name>
        <dbReference type="ChEBI" id="CHEBI:597326"/>
    </cofactor>
</comment>
<dbReference type="PROSITE" id="PS00105">
    <property type="entry name" value="AA_TRANSFER_CLASS_1"/>
    <property type="match status" value="1"/>
</dbReference>
<evidence type="ECO:0000256" key="6">
    <source>
        <dbReference type="ARBA" id="ARBA00022898"/>
    </source>
</evidence>
<dbReference type="InterPro" id="IPR015421">
    <property type="entry name" value="PyrdxlP-dep_Trfase_major"/>
</dbReference>
<evidence type="ECO:0000256" key="1">
    <source>
        <dbReference type="ARBA" id="ARBA00001933"/>
    </source>
</evidence>
<evidence type="ECO:0000256" key="3">
    <source>
        <dbReference type="ARBA" id="ARBA00011738"/>
    </source>
</evidence>
<dbReference type="GO" id="GO:0042802">
    <property type="term" value="F:identical protein binding"/>
    <property type="evidence" value="ECO:0007669"/>
    <property type="project" value="TreeGrafter"/>
</dbReference>
<evidence type="ECO:0000256" key="4">
    <source>
        <dbReference type="ARBA" id="ARBA00022576"/>
    </source>
</evidence>
<evidence type="ECO:0000259" key="8">
    <source>
        <dbReference type="Pfam" id="PF00155"/>
    </source>
</evidence>
<dbReference type="SUPFAM" id="SSF53383">
    <property type="entry name" value="PLP-dependent transferases"/>
    <property type="match status" value="1"/>
</dbReference>
<name>A0A074V8H0_9NEIS</name>
<dbReference type="GO" id="GO:0030170">
    <property type="term" value="F:pyridoxal phosphate binding"/>
    <property type="evidence" value="ECO:0007669"/>
    <property type="project" value="InterPro"/>
</dbReference>
<evidence type="ECO:0000313" key="10">
    <source>
        <dbReference type="Proteomes" id="UP000027644"/>
    </source>
</evidence>
<comment type="subunit">
    <text evidence="3">Homodimer.</text>
</comment>
<dbReference type="AlphaFoldDB" id="A0A074V8H0"/>
<dbReference type="FunFam" id="3.90.1150.10:FF:000001">
    <property type="entry name" value="Aspartate aminotransferase"/>
    <property type="match status" value="1"/>
</dbReference>
<organism evidence="9 10">
    <name type="scientific">Snodgrassella alvi SCGC AB-598-J21</name>
    <dbReference type="NCBI Taxonomy" id="1385367"/>
    <lineage>
        <taxon>Bacteria</taxon>
        <taxon>Pseudomonadati</taxon>
        <taxon>Pseudomonadota</taxon>
        <taxon>Betaproteobacteria</taxon>
        <taxon>Neisseriales</taxon>
        <taxon>Neisseriaceae</taxon>
        <taxon>Snodgrassella</taxon>
    </lineage>
</organism>
<comment type="caution">
    <text evidence="9">The sequence shown here is derived from an EMBL/GenBank/DDBJ whole genome shotgun (WGS) entry which is preliminary data.</text>
</comment>
<dbReference type="InterPro" id="IPR004839">
    <property type="entry name" value="Aminotransferase_I/II_large"/>
</dbReference>
<dbReference type="EMBL" id="AVQL01000454">
    <property type="protein sequence ID" value="KEQ00172.1"/>
    <property type="molecule type" value="Genomic_DNA"/>
</dbReference>
<dbReference type="GO" id="GO:0033585">
    <property type="term" value="P:L-phenylalanine biosynthetic process from chorismate via phenylpyruvate"/>
    <property type="evidence" value="ECO:0007669"/>
    <property type="project" value="TreeGrafter"/>
</dbReference>
<dbReference type="PANTHER" id="PTHR11879">
    <property type="entry name" value="ASPARTATE AMINOTRANSFERASE"/>
    <property type="match status" value="1"/>
</dbReference>
<dbReference type="InterPro" id="IPR004838">
    <property type="entry name" value="NHTrfase_class1_PyrdxlP-BS"/>
</dbReference>
<dbReference type="InterPro" id="IPR000796">
    <property type="entry name" value="Asp_trans"/>
</dbReference>
<proteinExistence type="inferred from homology"/>
<dbReference type="NCBIfam" id="NF006719">
    <property type="entry name" value="PRK09257.1"/>
    <property type="match status" value="1"/>
</dbReference>
<dbReference type="Pfam" id="PF00155">
    <property type="entry name" value="Aminotran_1_2"/>
    <property type="match status" value="1"/>
</dbReference>
<dbReference type="GO" id="GO:0005829">
    <property type="term" value="C:cytosol"/>
    <property type="evidence" value="ECO:0007669"/>
    <property type="project" value="TreeGrafter"/>
</dbReference>
<dbReference type="Gene3D" id="3.40.640.10">
    <property type="entry name" value="Type I PLP-dependent aspartate aminotransferase-like (Major domain)"/>
    <property type="match status" value="1"/>
</dbReference>
<dbReference type="CDD" id="cd00609">
    <property type="entry name" value="AAT_like"/>
    <property type="match status" value="1"/>
</dbReference>
<evidence type="ECO:0000256" key="2">
    <source>
        <dbReference type="ARBA" id="ARBA00007441"/>
    </source>
</evidence>
<dbReference type="FunFam" id="3.40.640.10:FF:000015">
    <property type="entry name" value="Aspartate aminotransferase"/>
    <property type="match status" value="1"/>
</dbReference>
<gene>
    <name evidence="9" type="ORF">SASC598J21_020550</name>
</gene>
<dbReference type="PRINTS" id="PR00799">
    <property type="entry name" value="TRANSAMINASE"/>
</dbReference>
<sequence length="397" mass="45005">MFQNVEYYPGDPILGLMDQYKQDSRNQKVNLGVGVYYDDTGHVPVLECVSTVESQLVKENLPHDYLPMDGLPGYRQACQKLLLGSEHEAIKSARVATIASLGGSGALRVGAEFIHRWFPQAKVYVSNPTWGNHISIFEGAGIEVLKYPYYDPETIGIKFTELKQFLLQLDAGNIILLHPCCHNPTGVDPSQEQWDELLEIIKQKQLIPFMDIAYQGFGDDIETDTYAIRKAVDLGLCVYISNSFSKNLSMYGERVGGLSIVCPTAEEARLVQSQLKFTVRRLYSSPPAHGGHVVDRVMNNNQLFKQWEQEVYMMRDRIRAMRSRLHEVLQAKFPERDFSYFVKQRGMFSFTGLNPQQVQRLKSEFGVYMVENGRMCMAGLNSSNIEYVANAMVAVLK</sequence>
<dbReference type="Gene3D" id="3.90.1150.10">
    <property type="entry name" value="Aspartate Aminotransferase, domain 1"/>
    <property type="match status" value="1"/>
</dbReference>
<reference evidence="9 10" key="1">
    <citation type="journal article" date="2014" name="PLoS Genet.">
        <title>Hidden diversity in honey bee gut symbionts detected by single-cell genomics.</title>
        <authorList>
            <person name="Engel P."/>
            <person name="Stepanauskas R."/>
            <person name="Moran N."/>
        </authorList>
    </citation>
    <scope>NUCLEOTIDE SEQUENCE [LARGE SCALE GENOMIC DNA]</scope>
    <source>
        <strain evidence="9 10">SCGC AB-598-J21</strain>
    </source>
</reference>
<dbReference type="Proteomes" id="UP000027644">
    <property type="component" value="Unassembled WGS sequence"/>
</dbReference>
<evidence type="ECO:0000256" key="5">
    <source>
        <dbReference type="ARBA" id="ARBA00022679"/>
    </source>
</evidence>
<keyword evidence="6" id="KW-0663">Pyridoxal phosphate</keyword>
<evidence type="ECO:0000256" key="7">
    <source>
        <dbReference type="RuleBase" id="RU000481"/>
    </source>
</evidence>
<comment type="similarity">
    <text evidence="2 7">Belongs to the class-I pyridoxal-phosphate-dependent aminotransferase family.</text>
</comment>
<evidence type="ECO:0000313" key="9">
    <source>
        <dbReference type="EMBL" id="KEQ00172.1"/>
    </source>
</evidence>